<dbReference type="Proteomes" id="UP000018719">
    <property type="component" value="Unassembled WGS sequence"/>
</dbReference>
<accession>V6HGT3</accession>
<organism evidence="1 2">
    <name type="scientific">Leptospira inadai serovar Lyme str. 10</name>
    <dbReference type="NCBI Taxonomy" id="1049790"/>
    <lineage>
        <taxon>Bacteria</taxon>
        <taxon>Pseudomonadati</taxon>
        <taxon>Spirochaetota</taxon>
        <taxon>Spirochaetia</taxon>
        <taxon>Leptospirales</taxon>
        <taxon>Leptospiraceae</taxon>
        <taxon>Leptospira</taxon>
    </lineage>
</organism>
<evidence type="ECO:0000313" key="2">
    <source>
        <dbReference type="Proteomes" id="UP000018719"/>
    </source>
</evidence>
<protein>
    <submittedName>
        <fullName evidence="1">Uncharacterized protein</fullName>
    </submittedName>
</protein>
<dbReference type="STRING" id="1049790.LEP1GSC047_1417"/>
<comment type="caution">
    <text evidence="1">The sequence shown here is derived from an EMBL/GenBank/DDBJ whole genome shotgun (WGS) entry which is preliminary data.</text>
</comment>
<proteinExistence type="predicted"/>
<evidence type="ECO:0000313" key="1">
    <source>
        <dbReference type="EMBL" id="EQA34850.1"/>
    </source>
</evidence>
<name>V6HGT3_9LEPT</name>
<gene>
    <name evidence="1" type="ORF">LEP1GSC047_1417</name>
</gene>
<sequence>MAQIMQKFFDNCALRRNFLFLSSLEKIILKHFIKNGCGIRLMDIFLKTI</sequence>
<reference evidence="1 2" key="1">
    <citation type="submission" date="2013-05" db="EMBL/GenBank/DDBJ databases">
        <authorList>
            <person name="Harkins D.M."/>
            <person name="Durkin A.S."/>
            <person name="Brinkac L.M."/>
            <person name="Haft D.H."/>
            <person name="Selengut J.D."/>
            <person name="Sanka R."/>
            <person name="DePew J."/>
            <person name="Purushe J."/>
            <person name="Hartskeerl R.A."/>
            <person name="Ahmed A."/>
            <person name="van der Linden H."/>
            <person name="Goris M.G.A."/>
            <person name="Vinetz J.M."/>
            <person name="Sutton G.G."/>
            <person name="Nierman W.C."/>
            <person name="Fouts D.E."/>
        </authorList>
    </citation>
    <scope>NUCLEOTIDE SEQUENCE [LARGE SCALE GENOMIC DNA]</scope>
    <source>
        <strain evidence="1 2">10</strain>
    </source>
</reference>
<dbReference type="AlphaFoldDB" id="V6HGT3"/>
<dbReference type="EMBL" id="AHMM02000025">
    <property type="protein sequence ID" value="EQA34850.1"/>
    <property type="molecule type" value="Genomic_DNA"/>
</dbReference>